<protein>
    <recommendedName>
        <fullName evidence="2">Heterokaryon incompatibility domain-containing protein</fullName>
    </recommendedName>
</protein>
<reference evidence="3 4" key="1">
    <citation type="submission" date="2016-04" db="EMBL/GenBank/DDBJ databases">
        <title>A degradative enzymes factory behind the ericoid mycorrhizal symbiosis.</title>
        <authorList>
            <consortium name="DOE Joint Genome Institute"/>
            <person name="Martino E."/>
            <person name="Morin E."/>
            <person name="Grelet G."/>
            <person name="Kuo A."/>
            <person name="Kohler A."/>
            <person name="Daghino S."/>
            <person name="Barry K."/>
            <person name="Choi C."/>
            <person name="Cichocki N."/>
            <person name="Clum A."/>
            <person name="Copeland A."/>
            <person name="Hainaut M."/>
            <person name="Haridas S."/>
            <person name="Labutti K."/>
            <person name="Lindquist E."/>
            <person name="Lipzen A."/>
            <person name="Khouja H.-R."/>
            <person name="Murat C."/>
            <person name="Ohm R."/>
            <person name="Olson A."/>
            <person name="Spatafora J."/>
            <person name="Veneault-Fourrey C."/>
            <person name="Henrissat B."/>
            <person name="Grigoriev I."/>
            <person name="Martin F."/>
            <person name="Perotto S."/>
        </authorList>
    </citation>
    <scope>NUCLEOTIDE SEQUENCE [LARGE SCALE GENOMIC DNA]</scope>
    <source>
        <strain evidence="3 4">E</strain>
    </source>
</reference>
<evidence type="ECO:0000313" key="4">
    <source>
        <dbReference type="Proteomes" id="UP000235371"/>
    </source>
</evidence>
<feature type="domain" description="Heterokaryon incompatibility" evidence="2">
    <location>
        <begin position="342"/>
        <end position="482"/>
    </location>
</feature>
<dbReference type="InterPro" id="IPR010730">
    <property type="entry name" value="HET"/>
</dbReference>
<accession>A0A2J6TLU7</accession>
<dbReference type="InterPro" id="IPR052895">
    <property type="entry name" value="HetReg/Transcr_Mod"/>
</dbReference>
<dbReference type="EMBL" id="KZ613774">
    <property type="protein sequence ID" value="PMD63986.1"/>
    <property type="molecule type" value="Genomic_DNA"/>
</dbReference>
<name>A0A2J6TLU7_9HELO</name>
<proteinExistence type="predicted"/>
<dbReference type="InParanoid" id="A0A2J6TLU7"/>
<feature type="region of interest" description="Disordered" evidence="1">
    <location>
        <begin position="1"/>
        <end position="294"/>
    </location>
</feature>
<evidence type="ECO:0000256" key="1">
    <source>
        <dbReference type="SAM" id="MobiDB-lite"/>
    </source>
</evidence>
<dbReference type="GeneID" id="36587628"/>
<dbReference type="Pfam" id="PF06985">
    <property type="entry name" value="HET"/>
    <property type="match status" value="1"/>
</dbReference>
<dbReference type="Proteomes" id="UP000235371">
    <property type="component" value="Unassembled WGS sequence"/>
</dbReference>
<evidence type="ECO:0000313" key="3">
    <source>
        <dbReference type="EMBL" id="PMD63986.1"/>
    </source>
</evidence>
<gene>
    <name evidence="3" type="ORF">K444DRAFT_609305</name>
</gene>
<dbReference type="PANTHER" id="PTHR24148">
    <property type="entry name" value="ANKYRIN REPEAT DOMAIN-CONTAINING PROTEIN 39 HOMOLOG-RELATED"/>
    <property type="match status" value="1"/>
</dbReference>
<dbReference type="PANTHER" id="PTHR24148:SF73">
    <property type="entry name" value="HET DOMAIN PROTEIN (AFU_ORTHOLOGUE AFUA_8G01020)"/>
    <property type="match status" value="1"/>
</dbReference>
<sequence>MDDADPRNFGIPSAPDRIQRRLSSKITPAFRVPSPTIRRRRSSEGLHPHPFAPGPKRPFKVPSAEPRVPSPPPSRQRGRVPRVSREQRVPSPPTVRQRVSFEGLRPHHGGYEFRVPLPPIIRSSPGSPGGHRFSDKRVPSPPTIRRRVSSESPPPARRTYAFRVPSPPLNRRPEGQRKDPRSFSNNTLPTIRGVSDYQRVPLNPPQSPSPPLHDPRRRSFDDRDTRPRTPQSLYPTVDTGYLSPPDGVDYSSSGGDRPQGLKRWKSERTPGPRAATPTASITPPNSTFRSSLASSPGVLGDQGYQYRALQDLEIRLVRVFPERKTMIKCEIIHASLEKPPRYVAISYAWGDAGNTRKIELEGSLIPVGVSLYGALEALRQKVESVLVWVDALCIDQHNRDERSQQVRLMTDIYSTAESVAIWLGPEADDSALAIDLLRAVADQADSPEKVSRLISRVGKLDLAAVVSLFERDYWRRLWVVQEIFNARSITVHCGSTKLQWAVYQRASDAFSRHRADLDYYFPVGRRDSRRHTISPNQFSYSQVLVYQGPGSLPDLGLYMGLGEGSLLEVLRACRRKLASDAKDKLYGIIGVLPEETRKEFRANYSLSVKDVYTEVVDYLLKTTERLDVICDAIHFPVYTGSANLPSYVPDWSHIPQTAAMGHKYNFSAAGTTKANCRFLDERLNKLEISAIYLDTISINGISVGTLCTLADYLMAFLHWMALLLASLDNKTEEYSLKVQKDFCRTISLDQVPQAWDRSDQWLTICYHVFASLLRERLPHMPLNQKLRDYVDKMVDIRPEARRQFLQKHFGDRMMGRCFCITEEKRIGMGSGFMLPGDIVVVPLGCSTPVLLRLEGTRGEYRFVGDVYIHGYMRGKAVDQWKDGKREVSKYVLH</sequence>
<dbReference type="RefSeq" id="XP_024740890.1">
    <property type="nucleotide sequence ID" value="XM_024879551.1"/>
</dbReference>
<keyword evidence="4" id="KW-1185">Reference proteome</keyword>
<organism evidence="3 4">
    <name type="scientific">Hyaloscypha bicolor E</name>
    <dbReference type="NCBI Taxonomy" id="1095630"/>
    <lineage>
        <taxon>Eukaryota</taxon>
        <taxon>Fungi</taxon>
        <taxon>Dikarya</taxon>
        <taxon>Ascomycota</taxon>
        <taxon>Pezizomycotina</taxon>
        <taxon>Leotiomycetes</taxon>
        <taxon>Helotiales</taxon>
        <taxon>Hyaloscyphaceae</taxon>
        <taxon>Hyaloscypha</taxon>
        <taxon>Hyaloscypha bicolor</taxon>
    </lineage>
</organism>
<dbReference type="Pfam" id="PF26639">
    <property type="entry name" value="Het-6_barrel"/>
    <property type="match status" value="1"/>
</dbReference>
<feature type="compositionally biased region" description="Polar residues" evidence="1">
    <location>
        <begin position="277"/>
        <end position="294"/>
    </location>
</feature>
<dbReference type="AlphaFoldDB" id="A0A2J6TLU7"/>
<dbReference type="STRING" id="1095630.A0A2J6TLU7"/>
<feature type="compositionally biased region" description="Basic and acidic residues" evidence="1">
    <location>
        <begin position="213"/>
        <end position="227"/>
    </location>
</feature>
<evidence type="ECO:0000259" key="2">
    <source>
        <dbReference type="Pfam" id="PF06985"/>
    </source>
</evidence>
<feature type="compositionally biased region" description="Pro residues" evidence="1">
    <location>
        <begin position="202"/>
        <end position="212"/>
    </location>
</feature>
<dbReference type="OrthoDB" id="3548654at2759"/>
<feature type="compositionally biased region" description="Basic and acidic residues" evidence="1">
    <location>
        <begin position="171"/>
        <end position="181"/>
    </location>
</feature>